<feature type="domain" description="SpoVT-AbrB" evidence="1">
    <location>
        <begin position="8"/>
        <end position="53"/>
    </location>
</feature>
<proteinExistence type="predicted"/>
<reference evidence="3" key="1">
    <citation type="submission" date="2017-08" db="EMBL/GenBank/DDBJ databases">
        <authorList>
            <person name="Varghese N."/>
            <person name="Submissions S."/>
        </authorList>
    </citation>
    <scope>NUCLEOTIDE SEQUENCE [LARGE SCALE GENOMIC DNA]</scope>
    <source>
        <strain evidence="3">DSM 23173</strain>
    </source>
</reference>
<sequence length="84" mass="9858">MNKELKVFKSGNGQAISLKKKAMEDMGLEIGDTLVYSKYEDGIVITKKTEKNFEERWNEFFENGGSYHDKESYDWGEPRGREIW</sequence>
<evidence type="ECO:0000313" key="3">
    <source>
        <dbReference type="Proteomes" id="UP000219412"/>
    </source>
</evidence>
<dbReference type="EMBL" id="OBQF01000002">
    <property type="protein sequence ID" value="SOC41159.1"/>
    <property type="molecule type" value="Genomic_DNA"/>
</dbReference>
<accession>A0A285UH22</accession>
<dbReference type="Proteomes" id="UP000219412">
    <property type="component" value="Unassembled WGS sequence"/>
</dbReference>
<keyword evidence="3" id="KW-1185">Reference proteome</keyword>
<organism evidence="2 3">
    <name type="scientific">Salinicoccus kekensis</name>
    <dbReference type="NCBI Taxonomy" id="714307"/>
    <lineage>
        <taxon>Bacteria</taxon>
        <taxon>Bacillati</taxon>
        <taxon>Bacillota</taxon>
        <taxon>Bacilli</taxon>
        <taxon>Bacillales</taxon>
        <taxon>Staphylococcaceae</taxon>
        <taxon>Salinicoccus</taxon>
    </lineage>
</organism>
<evidence type="ECO:0000313" key="2">
    <source>
        <dbReference type="EMBL" id="SOC41159.1"/>
    </source>
</evidence>
<name>A0A285UH22_9STAP</name>
<dbReference type="OrthoDB" id="2394761at2"/>
<evidence type="ECO:0000259" key="1">
    <source>
        <dbReference type="SMART" id="SM00966"/>
    </source>
</evidence>
<gene>
    <name evidence="2" type="ORF">SAMN05878391_1264</name>
</gene>
<dbReference type="SMART" id="SM00966">
    <property type="entry name" value="SpoVT_AbrB"/>
    <property type="match status" value="1"/>
</dbReference>
<dbReference type="SUPFAM" id="SSF89447">
    <property type="entry name" value="AbrB/MazE/MraZ-like"/>
    <property type="match status" value="1"/>
</dbReference>
<dbReference type="InterPro" id="IPR037914">
    <property type="entry name" value="SpoVT-AbrB_sf"/>
</dbReference>
<dbReference type="Gene3D" id="2.10.260.10">
    <property type="match status" value="1"/>
</dbReference>
<protein>
    <submittedName>
        <fullName evidence="2">Antitoxin MazE</fullName>
    </submittedName>
</protein>
<dbReference type="InterPro" id="IPR007159">
    <property type="entry name" value="SpoVT-AbrB_dom"/>
</dbReference>
<dbReference type="GO" id="GO:0003677">
    <property type="term" value="F:DNA binding"/>
    <property type="evidence" value="ECO:0007669"/>
    <property type="project" value="InterPro"/>
</dbReference>
<dbReference type="AlphaFoldDB" id="A0A285UH22"/>
<dbReference type="RefSeq" id="WP_097040230.1">
    <property type="nucleotide sequence ID" value="NZ_OBQF01000002.1"/>
</dbReference>